<dbReference type="InterPro" id="IPR013551">
    <property type="entry name" value="YicC-like_C"/>
</dbReference>
<keyword evidence="9" id="KW-1185">Reference proteome</keyword>
<proteinExistence type="inferred from homology"/>
<dbReference type="InterPro" id="IPR013527">
    <property type="entry name" value="YicC-like_N"/>
</dbReference>
<dbReference type="KEGG" id="dps:DP2862"/>
<evidence type="ECO:0000259" key="6">
    <source>
        <dbReference type="Pfam" id="PF03755"/>
    </source>
</evidence>
<dbReference type="GO" id="GO:0016787">
    <property type="term" value="F:hydrolase activity"/>
    <property type="evidence" value="ECO:0007669"/>
    <property type="project" value="UniProtKB-KW"/>
</dbReference>
<organism evidence="8 9">
    <name type="scientific">Desulfotalea psychrophila (strain LSv54 / DSM 12343)</name>
    <dbReference type="NCBI Taxonomy" id="177439"/>
    <lineage>
        <taxon>Bacteria</taxon>
        <taxon>Pseudomonadati</taxon>
        <taxon>Thermodesulfobacteriota</taxon>
        <taxon>Desulfobulbia</taxon>
        <taxon>Desulfobulbales</taxon>
        <taxon>Desulfocapsaceae</taxon>
        <taxon>Desulfotalea</taxon>
    </lineage>
</organism>
<evidence type="ECO:0000313" key="8">
    <source>
        <dbReference type="EMBL" id="CAG37591.1"/>
    </source>
</evidence>
<evidence type="ECO:0000259" key="7">
    <source>
        <dbReference type="Pfam" id="PF08340"/>
    </source>
</evidence>
<feature type="domain" description="Endoribonuclease YicC-like C-terminal" evidence="7">
    <location>
        <begin position="179"/>
        <end position="297"/>
    </location>
</feature>
<comment type="cofactor">
    <cofactor evidence="1">
        <name>a divalent metal cation</name>
        <dbReference type="ChEBI" id="CHEBI:60240"/>
    </cofactor>
</comment>
<dbReference type="PANTHER" id="PTHR30636:SF3">
    <property type="entry name" value="UPF0701 PROTEIN YICC"/>
    <property type="match status" value="1"/>
</dbReference>
<name>Q6AJ89_DESPS</name>
<dbReference type="GO" id="GO:0004521">
    <property type="term" value="F:RNA endonuclease activity"/>
    <property type="evidence" value="ECO:0007669"/>
    <property type="project" value="InterPro"/>
</dbReference>
<dbReference type="AlphaFoldDB" id="Q6AJ89"/>
<sequence length="297" mass="33500">MKTMSVKSMTGFGRGEAENSTRTWNVEVRSVNNRYLDVKIKLPRGYASLEDRVRNAVSEHFQRGRVDLLVNVQGDFSDLVELSVNTSLAQKYQDALGGIAESCGCASELTALQLATFPEVLVREQKSEDLEEVVWPVLSGAIEAALTGCDLMRLQEGEILMEDLLGRLRFFSKTVEEIELHVPALVAQRHQALQERLQKLLDNVQLDPLRLAQEIALLADKTDVTEEIVRLRSHIAQFSRFVEEEGTVGRKLDFLIQEFLREVNTIASKINDADIAHLTVALKSELEKIREQIQNIE</sequence>
<protein>
    <recommendedName>
        <fullName evidence="10">YicC family protein</fullName>
    </recommendedName>
</protein>
<dbReference type="Pfam" id="PF03755">
    <property type="entry name" value="YicC-like_N"/>
    <property type="match status" value="1"/>
</dbReference>
<evidence type="ECO:0000256" key="3">
    <source>
        <dbReference type="ARBA" id="ARBA00022759"/>
    </source>
</evidence>
<evidence type="ECO:0000256" key="1">
    <source>
        <dbReference type="ARBA" id="ARBA00001968"/>
    </source>
</evidence>
<evidence type="ECO:0000256" key="4">
    <source>
        <dbReference type="ARBA" id="ARBA00022801"/>
    </source>
</evidence>
<keyword evidence="3" id="KW-0255">Endonuclease</keyword>
<comment type="similarity">
    <text evidence="5">Belongs to the YicC/YloC family.</text>
</comment>
<feature type="domain" description="Endoribonuclease YicC-like N-terminal" evidence="6">
    <location>
        <begin position="6"/>
        <end position="160"/>
    </location>
</feature>
<keyword evidence="2" id="KW-0540">Nuclease</keyword>
<dbReference type="eggNOG" id="COG1561">
    <property type="taxonomic scope" value="Bacteria"/>
</dbReference>
<accession>Q6AJ89</accession>
<dbReference type="Pfam" id="PF08340">
    <property type="entry name" value="YicC-like_C"/>
    <property type="match status" value="1"/>
</dbReference>
<dbReference type="InterPro" id="IPR005229">
    <property type="entry name" value="YicC/YloC-like"/>
</dbReference>
<reference evidence="9" key="1">
    <citation type="journal article" date="2004" name="Environ. Microbiol.">
        <title>The genome of Desulfotalea psychrophila, a sulfate-reducing bacterium from permanently cold Arctic sediments.</title>
        <authorList>
            <person name="Rabus R."/>
            <person name="Ruepp A."/>
            <person name="Frickey T."/>
            <person name="Rattei T."/>
            <person name="Fartmann B."/>
            <person name="Stark M."/>
            <person name="Bauer M."/>
            <person name="Zibat A."/>
            <person name="Lombardot T."/>
            <person name="Becker I."/>
            <person name="Amann J."/>
            <person name="Gellner K."/>
            <person name="Teeling H."/>
            <person name="Leuschner W.D."/>
            <person name="Gloeckner F.-O."/>
            <person name="Lupas A.N."/>
            <person name="Amann R."/>
            <person name="Klenk H.-P."/>
        </authorList>
    </citation>
    <scope>NUCLEOTIDE SEQUENCE [LARGE SCALE GENOMIC DNA]</scope>
    <source>
        <strain evidence="9">DSM 12343 / LSv54</strain>
    </source>
</reference>
<dbReference type="PANTHER" id="PTHR30636">
    <property type="entry name" value="UPF0701 PROTEIN YICC"/>
    <property type="match status" value="1"/>
</dbReference>
<dbReference type="HOGENOM" id="CLU_076609_1_0_7"/>
<dbReference type="STRING" id="177439.DP2862"/>
<evidence type="ECO:0008006" key="10">
    <source>
        <dbReference type="Google" id="ProtNLM"/>
    </source>
</evidence>
<dbReference type="EMBL" id="CR522870">
    <property type="protein sequence ID" value="CAG37591.1"/>
    <property type="molecule type" value="Genomic_DNA"/>
</dbReference>
<keyword evidence="4" id="KW-0378">Hydrolase</keyword>
<dbReference type="NCBIfam" id="TIGR00255">
    <property type="entry name" value="YicC/YloC family endoribonuclease"/>
    <property type="match status" value="1"/>
</dbReference>
<evidence type="ECO:0000256" key="2">
    <source>
        <dbReference type="ARBA" id="ARBA00022722"/>
    </source>
</evidence>
<dbReference type="Proteomes" id="UP000000602">
    <property type="component" value="Chromosome"/>
</dbReference>
<gene>
    <name evidence="8" type="ordered locus">DP2862</name>
</gene>
<evidence type="ECO:0000313" key="9">
    <source>
        <dbReference type="Proteomes" id="UP000000602"/>
    </source>
</evidence>
<evidence type="ECO:0000256" key="5">
    <source>
        <dbReference type="ARBA" id="ARBA00035648"/>
    </source>
</evidence>